<name>A0A4U9TB55_SERFO</name>
<dbReference type="InterPro" id="IPR005624">
    <property type="entry name" value="PduO/GlcC-like"/>
</dbReference>
<organism evidence="1">
    <name type="scientific">Serratia fonticola</name>
    <dbReference type="NCBI Taxonomy" id="47917"/>
    <lineage>
        <taxon>Bacteria</taxon>
        <taxon>Pseudomonadati</taxon>
        <taxon>Pseudomonadota</taxon>
        <taxon>Gammaproteobacteria</taxon>
        <taxon>Enterobacterales</taxon>
        <taxon>Yersiniaceae</taxon>
        <taxon>Serratia</taxon>
    </lineage>
</organism>
<sequence>MSYPQFRIVCYPSHHGENLMNIDDELQALATQEADLTFHHFDHTTAWELGVALKNAAEHRQLPIAIEIQLNGQTLFYYALPGATPDIADWVRRKRNVVNHFHKSSYAVGLRLQQRQVTLEERYGLSVRDYAAHGWRIPHQPAQCGLCRFHLSFWLPAARRPSSAGQHSCSVSRLTLARSTLSDKSCAFPPLHSGRSAQAGAWRE</sequence>
<dbReference type="InterPro" id="IPR010371">
    <property type="entry name" value="YBR137W-like"/>
</dbReference>
<dbReference type="Gene3D" id="3.30.450.150">
    <property type="entry name" value="Haem-degrading domain"/>
    <property type="match status" value="1"/>
</dbReference>
<protein>
    <submittedName>
        <fullName evidence="1">Uncharacterized conserved protein</fullName>
    </submittedName>
</protein>
<dbReference type="PANTHER" id="PTHR28255">
    <property type="match status" value="1"/>
</dbReference>
<dbReference type="SUPFAM" id="SSF143744">
    <property type="entry name" value="GlcG-like"/>
    <property type="match status" value="1"/>
</dbReference>
<dbReference type="AlphaFoldDB" id="A0A4U9TB55"/>
<dbReference type="InterPro" id="IPR038084">
    <property type="entry name" value="PduO/GlcC-like_sf"/>
</dbReference>
<proteinExistence type="predicted"/>
<reference evidence="1" key="1">
    <citation type="submission" date="2019-05" db="EMBL/GenBank/DDBJ databases">
        <authorList>
            <consortium name="Pathogen Informatics"/>
        </authorList>
    </citation>
    <scope>NUCLEOTIDE SEQUENCE [LARGE SCALE GENOMIC DNA]</scope>
    <source>
        <strain evidence="1">NCTC12965</strain>
    </source>
</reference>
<evidence type="ECO:0000313" key="1">
    <source>
        <dbReference type="EMBL" id="VTR16073.1"/>
    </source>
</evidence>
<dbReference type="Pfam" id="PF03928">
    <property type="entry name" value="HbpS-like"/>
    <property type="match status" value="1"/>
</dbReference>
<gene>
    <name evidence="1" type="ORF">NCTC12965_00164</name>
</gene>
<dbReference type="PANTHER" id="PTHR28255:SF1">
    <property type="entry name" value="UPF0303 PROTEIN YBR137W"/>
    <property type="match status" value="1"/>
</dbReference>
<dbReference type="EMBL" id="CABEEZ010000012">
    <property type="protein sequence ID" value="VTR16073.1"/>
    <property type="molecule type" value="Genomic_DNA"/>
</dbReference>
<accession>A0A4U9TB55</accession>